<sequence length="431" mass="46781">MNETNLLLVLFGIALFALFSGPISRGNLTPPMTFTALGLVLSPIALGWISLGLDNTVIHAIAEITLILVLFTDAARIKLKTLWSDHDLPIRLLLFGMPLSIGLGAAFALAVMPQLSLLEALVLAVILAPTDAALGQAVVSSPKVPQRIRQTLNVESGLNDGIALPALLFVISFAAINHGGEDETDWLNFVLLQLTLGPLVGVLIGWLGSRAINKAIEKHFLTHEFCNIYLLTMAFIAYLAADLVGGNGFIAAFTAGIATGNTLKHVNEEIYEFAESEGQLLNLVIFFLFGVSLLPQVWPRISGEMIAYALLSLTLVRMLPMFISLVGKRLRWETSLFLGWFGPRGLASILFVLLVLEHAQLSNQTLIFDIVILTVFFSIFLHGLSALPGVNLYATALKVCQRRGDDISSEQAQVEPMPLRLASAFKGKQSR</sequence>
<feature type="transmembrane region" description="Helical" evidence="8">
    <location>
        <begin position="337"/>
        <end position="356"/>
    </location>
</feature>
<comment type="subcellular location">
    <subcellularLocation>
        <location evidence="1">Cell membrane</location>
        <topology evidence="1">Multi-pass membrane protein</topology>
    </subcellularLocation>
</comment>
<dbReference type="Proteomes" id="UP000770889">
    <property type="component" value="Unassembled WGS sequence"/>
</dbReference>
<dbReference type="GO" id="GO:1902600">
    <property type="term" value="P:proton transmembrane transport"/>
    <property type="evidence" value="ECO:0007669"/>
    <property type="project" value="InterPro"/>
</dbReference>
<feature type="transmembrane region" description="Helical" evidence="8">
    <location>
        <begin position="57"/>
        <end position="76"/>
    </location>
</feature>
<keyword evidence="3" id="KW-0050">Antiport</keyword>
<evidence type="ECO:0000256" key="4">
    <source>
        <dbReference type="ARBA" id="ARBA00022692"/>
    </source>
</evidence>
<evidence type="ECO:0000256" key="7">
    <source>
        <dbReference type="ARBA" id="ARBA00023136"/>
    </source>
</evidence>
<feature type="transmembrane region" description="Helical" evidence="8">
    <location>
        <begin position="368"/>
        <end position="387"/>
    </location>
</feature>
<evidence type="ECO:0000313" key="10">
    <source>
        <dbReference type="EMBL" id="MBT2988372.1"/>
    </source>
</evidence>
<feature type="transmembrane region" description="Helical" evidence="8">
    <location>
        <begin position="88"/>
        <end position="111"/>
    </location>
</feature>
<keyword evidence="6" id="KW-0406">Ion transport</keyword>
<feature type="transmembrane region" description="Helical" evidence="8">
    <location>
        <begin position="161"/>
        <end position="180"/>
    </location>
</feature>
<evidence type="ECO:0000256" key="1">
    <source>
        <dbReference type="ARBA" id="ARBA00004651"/>
    </source>
</evidence>
<proteinExistence type="predicted"/>
<name>A0A944M7T2_9GAMM</name>
<dbReference type="AlphaFoldDB" id="A0A944M7T2"/>
<dbReference type="EMBL" id="JAHHGM010000004">
    <property type="protein sequence ID" value="MBT2988372.1"/>
    <property type="molecule type" value="Genomic_DNA"/>
</dbReference>
<dbReference type="GO" id="GO:0005886">
    <property type="term" value="C:plasma membrane"/>
    <property type="evidence" value="ECO:0007669"/>
    <property type="project" value="UniProtKB-SubCell"/>
</dbReference>
<keyword evidence="7 8" id="KW-0472">Membrane</keyword>
<evidence type="ECO:0000256" key="2">
    <source>
        <dbReference type="ARBA" id="ARBA00022448"/>
    </source>
</evidence>
<evidence type="ECO:0000256" key="6">
    <source>
        <dbReference type="ARBA" id="ARBA00023065"/>
    </source>
</evidence>
<dbReference type="InterPro" id="IPR006153">
    <property type="entry name" value="Cation/H_exchanger_TM"/>
</dbReference>
<gene>
    <name evidence="10" type="ORF">KME65_05365</name>
</gene>
<reference evidence="10 11" key="1">
    <citation type="submission" date="2021-05" db="EMBL/GenBank/DDBJ databases">
        <title>Genetic and Functional Diversity in Clade A Lucinid endosymbionts from the Bahamas.</title>
        <authorList>
            <person name="Giani N.M."/>
            <person name="Engel A.S."/>
            <person name="Campbell B.J."/>
        </authorList>
    </citation>
    <scope>NUCLEOTIDE SEQUENCE [LARGE SCALE GENOMIC DNA]</scope>
    <source>
        <strain evidence="10">LUC16012Gg_MoonRockCtena</strain>
    </source>
</reference>
<evidence type="ECO:0000256" key="3">
    <source>
        <dbReference type="ARBA" id="ARBA00022449"/>
    </source>
</evidence>
<accession>A0A944M7T2</accession>
<comment type="caution">
    <text evidence="10">The sequence shown here is derived from an EMBL/GenBank/DDBJ whole genome shotgun (WGS) entry which is preliminary data.</text>
</comment>
<evidence type="ECO:0000256" key="8">
    <source>
        <dbReference type="SAM" id="Phobius"/>
    </source>
</evidence>
<evidence type="ECO:0000259" key="9">
    <source>
        <dbReference type="Pfam" id="PF00999"/>
    </source>
</evidence>
<feature type="transmembrane region" description="Helical" evidence="8">
    <location>
        <begin position="228"/>
        <end position="258"/>
    </location>
</feature>
<keyword evidence="4 8" id="KW-0812">Transmembrane</keyword>
<organism evidence="10 11">
    <name type="scientific">Candidatus Thiodiazotropha taylori</name>
    <dbReference type="NCBI Taxonomy" id="2792791"/>
    <lineage>
        <taxon>Bacteria</taxon>
        <taxon>Pseudomonadati</taxon>
        <taxon>Pseudomonadota</taxon>
        <taxon>Gammaproteobacteria</taxon>
        <taxon>Chromatiales</taxon>
        <taxon>Sedimenticolaceae</taxon>
        <taxon>Candidatus Thiodiazotropha</taxon>
    </lineage>
</organism>
<dbReference type="GO" id="GO:0015297">
    <property type="term" value="F:antiporter activity"/>
    <property type="evidence" value="ECO:0007669"/>
    <property type="project" value="UniProtKB-KW"/>
</dbReference>
<feature type="transmembrane region" description="Helical" evidence="8">
    <location>
        <begin position="6"/>
        <end position="24"/>
    </location>
</feature>
<dbReference type="PANTHER" id="PTHR32507:SF8">
    <property type="entry name" value="CNH1P"/>
    <property type="match status" value="1"/>
</dbReference>
<protein>
    <submittedName>
        <fullName evidence="10">Sodium:proton antiporter</fullName>
    </submittedName>
</protein>
<feature type="transmembrane region" description="Helical" evidence="8">
    <location>
        <begin position="278"/>
        <end position="298"/>
    </location>
</feature>
<keyword evidence="5 8" id="KW-1133">Transmembrane helix</keyword>
<keyword evidence="2" id="KW-0813">Transport</keyword>
<feature type="transmembrane region" description="Helical" evidence="8">
    <location>
        <begin position="186"/>
        <end position="207"/>
    </location>
</feature>
<dbReference type="Pfam" id="PF00999">
    <property type="entry name" value="Na_H_Exchanger"/>
    <property type="match status" value="1"/>
</dbReference>
<dbReference type="PANTHER" id="PTHR32507">
    <property type="entry name" value="NA(+)/H(+) ANTIPORTER 1"/>
    <property type="match status" value="1"/>
</dbReference>
<feature type="transmembrane region" description="Helical" evidence="8">
    <location>
        <begin position="305"/>
        <end position="325"/>
    </location>
</feature>
<feature type="domain" description="Cation/H+ exchanger transmembrane" evidence="9">
    <location>
        <begin position="15"/>
        <end position="386"/>
    </location>
</feature>
<evidence type="ECO:0000313" key="11">
    <source>
        <dbReference type="Proteomes" id="UP000770889"/>
    </source>
</evidence>
<evidence type="ECO:0000256" key="5">
    <source>
        <dbReference type="ARBA" id="ARBA00022989"/>
    </source>
</evidence>